<dbReference type="InterPro" id="IPR050229">
    <property type="entry name" value="GlpE_sulfurtransferase"/>
</dbReference>
<proteinExistence type="predicted"/>
<dbReference type="Pfam" id="PF00581">
    <property type="entry name" value="Rhodanese"/>
    <property type="match status" value="1"/>
</dbReference>
<dbReference type="SUPFAM" id="SSF52821">
    <property type="entry name" value="Rhodanese/Cell cycle control phosphatase"/>
    <property type="match status" value="1"/>
</dbReference>
<dbReference type="Proteomes" id="UP000238163">
    <property type="component" value="Unassembled WGS sequence"/>
</dbReference>
<dbReference type="PROSITE" id="PS50206">
    <property type="entry name" value="RHODANESE_3"/>
    <property type="match status" value="1"/>
</dbReference>
<comment type="caution">
    <text evidence="2">The sequence shown here is derived from an EMBL/GenBank/DDBJ whole genome shotgun (WGS) entry which is preliminary data.</text>
</comment>
<organism evidence="2 3">
    <name type="scientific">Vibrio mediterranei</name>
    <dbReference type="NCBI Taxonomy" id="689"/>
    <lineage>
        <taxon>Bacteria</taxon>
        <taxon>Pseudomonadati</taxon>
        <taxon>Pseudomonadota</taxon>
        <taxon>Gammaproteobacteria</taxon>
        <taxon>Vibrionales</taxon>
        <taxon>Vibrionaceae</taxon>
        <taxon>Vibrio</taxon>
    </lineage>
</organism>
<dbReference type="InterPro" id="IPR036873">
    <property type="entry name" value="Rhodanese-like_dom_sf"/>
</dbReference>
<accession>A0ABX5D5Y3</accession>
<dbReference type="SMART" id="SM00450">
    <property type="entry name" value="RHOD"/>
    <property type="match status" value="1"/>
</dbReference>
<dbReference type="CDD" id="cd00158">
    <property type="entry name" value="RHOD"/>
    <property type="match status" value="1"/>
</dbReference>
<name>A0ABX5D5Y3_9VIBR</name>
<dbReference type="Gene3D" id="3.40.250.10">
    <property type="entry name" value="Rhodanese-like domain"/>
    <property type="match status" value="1"/>
</dbReference>
<feature type="domain" description="Rhodanese" evidence="1">
    <location>
        <begin position="2"/>
        <end position="80"/>
    </location>
</feature>
<dbReference type="PANTHER" id="PTHR43031">
    <property type="entry name" value="FAD-DEPENDENT OXIDOREDUCTASE"/>
    <property type="match status" value="1"/>
</dbReference>
<dbReference type="PANTHER" id="PTHR43031:SF1">
    <property type="entry name" value="PYRIDINE NUCLEOTIDE-DISULPHIDE OXIDOREDUCTASE"/>
    <property type="match status" value="1"/>
</dbReference>
<keyword evidence="3" id="KW-1185">Reference proteome</keyword>
<evidence type="ECO:0000313" key="2">
    <source>
        <dbReference type="EMBL" id="PRQ65052.1"/>
    </source>
</evidence>
<dbReference type="InterPro" id="IPR001763">
    <property type="entry name" value="Rhodanese-like_dom"/>
</dbReference>
<gene>
    <name evidence="2" type="ORF">COR51_23990</name>
</gene>
<dbReference type="EMBL" id="NWTN01000027">
    <property type="protein sequence ID" value="PRQ65052.1"/>
    <property type="molecule type" value="Genomic_DNA"/>
</dbReference>
<protein>
    <submittedName>
        <fullName evidence="2">Sulfurtransferase</fullName>
    </submittedName>
</protein>
<dbReference type="RefSeq" id="WP_096444578.1">
    <property type="nucleotide sequence ID" value="NZ_NWTN01000027.1"/>
</dbReference>
<evidence type="ECO:0000259" key="1">
    <source>
        <dbReference type="PROSITE" id="PS50206"/>
    </source>
</evidence>
<reference evidence="2 3" key="1">
    <citation type="submission" date="2018-03" db="EMBL/GenBank/DDBJ databases">
        <title>Genetic Diversity and Phenotypic Plasticity of AHL Mediated Quorum Sensing in Environmental Strains of Vibrio mediterranei.</title>
        <authorList>
            <person name="Lantoine F."/>
            <person name="Vouve F."/>
        </authorList>
    </citation>
    <scope>NUCLEOTIDE SEQUENCE [LARGE SCALE GENOMIC DNA]</scope>
    <source>
        <strain evidence="2 3">17LN0615E</strain>
    </source>
</reference>
<sequence>MKKANYNLIDVRSIEEFTRDSIEGSYNVPLQEIHRLANSNLDTSTPVLVYCASGMRASQAEQYLKSFGYAEVVNVGTLQNARNITVTHPEVVK</sequence>
<evidence type="ECO:0000313" key="3">
    <source>
        <dbReference type="Proteomes" id="UP000238163"/>
    </source>
</evidence>